<proteinExistence type="predicted"/>
<dbReference type="RefSeq" id="WP_203938994.1">
    <property type="nucleotide sequence ID" value="NZ_BAAAGJ010000002.1"/>
</dbReference>
<feature type="region of interest" description="Disordered" evidence="1">
    <location>
        <begin position="26"/>
        <end position="77"/>
    </location>
</feature>
<sequence>MHRIAQHVAAAAAAALTAAALTGCAGPATSAGSPGSGGTTGTGSAPVPPTAETTPVAATTSAAKPAAKPTSKTVPSDVSQLKRLGIDIGPGVLIDVADDGVDRWMQIGEKSVDFTGTTKTDTTMMSFKPARVAANTEATRNRVVIQPPFWNEDAEGPGYCVADTPGAPLKLELCDAGKPAQVWTVVPAGDSGQFELKGRHGILRVDGGKLTTGTTGRTGLQTIRFAE</sequence>
<comment type="caution">
    <text evidence="3">The sequence shown here is derived from an EMBL/GenBank/DDBJ whole genome shotgun (WGS) entry which is preliminary data.</text>
</comment>
<evidence type="ECO:0000256" key="1">
    <source>
        <dbReference type="SAM" id="MobiDB-lite"/>
    </source>
</evidence>
<feature type="signal peptide" evidence="2">
    <location>
        <begin position="1"/>
        <end position="30"/>
    </location>
</feature>
<name>A0A8J3Y9F0_9ACTN</name>
<evidence type="ECO:0000256" key="2">
    <source>
        <dbReference type="SAM" id="SignalP"/>
    </source>
</evidence>
<accession>A0A8J3Y9F0</accession>
<gene>
    <name evidence="3" type="ORF">Sya03_30740</name>
</gene>
<keyword evidence="4" id="KW-1185">Reference proteome</keyword>
<evidence type="ECO:0000313" key="3">
    <source>
        <dbReference type="EMBL" id="GIJ03722.1"/>
    </source>
</evidence>
<evidence type="ECO:0000313" key="4">
    <source>
        <dbReference type="Proteomes" id="UP000652013"/>
    </source>
</evidence>
<dbReference type="PROSITE" id="PS51257">
    <property type="entry name" value="PROKAR_LIPOPROTEIN"/>
    <property type="match status" value="1"/>
</dbReference>
<protein>
    <submittedName>
        <fullName evidence="3">Uncharacterized protein</fullName>
    </submittedName>
</protein>
<keyword evidence="2" id="KW-0732">Signal</keyword>
<dbReference type="AlphaFoldDB" id="A0A8J3Y9F0"/>
<dbReference type="EMBL" id="BOOY01000024">
    <property type="protein sequence ID" value="GIJ03722.1"/>
    <property type="molecule type" value="Genomic_DNA"/>
</dbReference>
<organism evidence="3 4">
    <name type="scientific">Spirilliplanes yamanashiensis</name>
    <dbReference type="NCBI Taxonomy" id="42233"/>
    <lineage>
        <taxon>Bacteria</taxon>
        <taxon>Bacillati</taxon>
        <taxon>Actinomycetota</taxon>
        <taxon>Actinomycetes</taxon>
        <taxon>Micromonosporales</taxon>
        <taxon>Micromonosporaceae</taxon>
        <taxon>Spirilliplanes</taxon>
    </lineage>
</organism>
<feature type="compositionally biased region" description="Low complexity" evidence="1">
    <location>
        <begin position="42"/>
        <end position="75"/>
    </location>
</feature>
<feature type="chain" id="PRO_5035278504" evidence="2">
    <location>
        <begin position="31"/>
        <end position="227"/>
    </location>
</feature>
<reference evidence="3" key="1">
    <citation type="submission" date="2021-01" db="EMBL/GenBank/DDBJ databases">
        <title>Whole genome shotgun sequence of Spirilliplanes yamanashiensis NBRC 15828.</title>
        <authorList>
            <person name="Komaki H."/>
            <person name="Tamura T."/>
        </authorList>
    </citation>
    <scope>NUCLEOTIDE SEQUENCE</scope>
    <source>
        <strain evidence="3">NBRC 15828</strain>
    </source>
</reference>
<dbReference type="Proteomes" id="UP000652013">
    <property type="component" value="Unassembled WGS sequence"/>
</dbReference>